<name>A0A9P5HDF1_9HYPO</name>
<gene>
    <name evidence="1" type="ORF">G7Z17_g2177</name>
</gene>
<organism evidence="1 2">
    <name type="scientific">Cylindrodendrum hubeiense</name>
    <dbReference type="NCBI Taxonomy" id="595255"/>
    <lineage>
        <taxon>Eukaryota</taxon>
        <taxon>Fungi</taxon>
        <taxon>Dikarya</taxon>
        <taxon>Ascomycota</taxon>
        <taxon>Pezizomycotina</taxon>
        <taxon>Sordariomycetes</taxon>
        <taxon>Hypocreomycetidae</taxon>
        <taxon>Hypocreales</taxon>
        <taxon>Nectriaceae</taxon>
        <taxon>Cylindrodendrum</taxon>
    </lineage>
</organism>
<dbReference type="AlphaFoldDB" id="A0A9P5HDF1"/>
<dbReference type="Proteomes" id="UP000722485">
    <property type="component" value="Unassembled WGS sequence"/>
</dbReference>
<keyword evidence="2" id="KW-1185">Reference proteome</keyword>
<comment type="caution">
    <text evidence="1">The sequence shown here is derived from an EMBL/GenBank/DDBJ whole genome shotgun (WGS) entry which is preliminary data.</text>
</comment>
<accession>A0A9P5HDF1</accession>
<protein>
    <submittedName>
        <fullName evidence="1">Uncharacterized protein</fullName>
    </submittedName>
</protein>
<reference evidence="1" key="1">
    <citation type="submission" date="2020-03" db="EMBL/GenBank/DDBJ databases">
        <title>Draft Genome Sequence of Cylindrodendrum hubeiense.</title>
        <authorList>
            <person name="Buettner E."/>
            <person name="Kellner H."/>
        </authorList>
    </citation>
    <scope>NUCLEOTIDE SEQUENCE</scope>
    <source>
        <strain evidence="1">IHI 201604</strain>
    </source>
</reference>
<proteinExistence type="predicted"/>
<sequence>MDRSTSRGTQHIRIHPQCGVCGAAFKSHEKIAALQGSYDSTRVEWGSAATFPPGYYCEQGDVHKIFCRSIQCQYCGEVPESATVHLDCFNLFVKRCQADNKLERLMVAATWRYPWYESPPLILTPADRGACWELVDQTAKTHNLPQLRTLPPELHRMIWDYLQPDSLVTLPLDIIRSWTRGSDPVTEGAMDYTIRLTMDSKGLQQIDRSSEPTSNRKSRPGEVVYVVESAEHLTGVNVEFKVGIHPCSPSLV</sequence>
<dbReference type="OrthoDB" id="4763081at2759"/>
<evidence type="ECO:0000313" key="1">
    <source>
        <dbReference type="EMBL" id="KAF7555483.1"/>
    </source>
</evidence>
<evidence type="ECO:0000313" key="2">
    <source>
        <dbReference type="Proteomes" id="UP000722485"/>
    </source>
</evidence>
<dbReference type="EMBL" id="JAANBB010000020">
    <property type="protein sequence ID" value="KAF7555483.1"/>
    <property type="molecule type" value="Genomic_DNA"/>
</dbReference>